<feature type="binding site" evidence="8">
    <location>
        <position position="13"/>
    </location>
    <ligand>
        <name>Mg(2+)</name>
        <dbReference type="ChEBI" id="CHEBI:18420"/>
    </ligand>
</feature>
<dbReference type="Pfam" id="PF00709">
    <property type="entry name" value="Adenylsucc_synt"/>
    <property type="match status" value="1"/>
</dbReference>
<feature type="binding site" evidence="8">
    <location>
        <begin position="298"/>
        <end position="304"/>
    </location>
    <ligand>
        <name>substrate</name>
    </ligand>
</feature>
<comment type="cofactor">
    <cofactor evidence="8">
        <name>Mg(2+)</name>
        <dbReference type="ChEBI" id="CHEBI:18420"/>
    </cofactor>
    <text evidence="8">Binds 1 Mg(2+) ion per subunit.</text>
</comment>
<dbReference type="GO" id="GO:0005737">
    <property type="term" value="C:cytoplasm"/>
    <property type="evidence" value="ECO:0007669"/>
    <property type="project" value="UniProtKB-SubCell"/>
</dbReference>
<feature type="binding site" evidence="8">
    <location>
        <position position="304"/>
    </location>
    <ligand>
        <name>GTP</name>
        <dbReference type="ChEBI" id="CHEBI:37565"/>
    </ligand>
</feature>
<dbReference type="GO" id="GO:0005525">
    <property type="term" value="F:GTP binding"/>
    <property type="evidence" value="ECO:0007669"/>
    <property type="project" value="UniProtKB-UniRule"/>
</dbReference>
<evidence type="ECO:0000313" key="10">
    <source>
        <dbReference type="EMBL" id="MBJ7608060.1"/>
    </source>
</evidence>
<dbReference type="Proteomes" id="UP000614410">
    <property type="component" value="Unassembled WGS sequence"/>
</dbReference>
<dbReference type="GO" id="GO:0044208">
    <property type="term" value="P:'de novo' AMP biosynthetic process"/>
    <property type="evidence" value="ECO:0007669"/>
    <property type="project" value="UniProtKB-UniRule"/>
</dbReference>
<name>A0A934NF30_9BACT</name>
<protein>
    <recommendedName>
        <fullName evidence="8 9">Adenylosuccinate synthetase</fullName>
        <shortName evidence="8">AMPSase</shortName>
        <shortName evidence="8">AdSS</shortName>
        <ecNumber evidence="8 9">6.3.4.4</ecNumber>
    </recommendedName>
    <alternativeName>
        <fullName evidence="8">IMP--aspartate ligase</fullName>
    </alternativeName>
</protein>
<dbReference type="EMBL" id="JAEKNN010000006">
    <property type="protein sequence ID" value="MBJ7608060.1"/>
    <property type="molecule type" value="Genomic_DNA"/>
</dbReference>
<feature type="binding site" evidence="8">
    <location>
        <position position="142"/>
    </location>
    <ligand>
        <name>IMP</name>
        <dbReference type="ChEBI" id="CHEBI:58053"/>
        <note>ligand shared between dimeric partners</note>
    </ligand>
</feature>
<keyword evidence="3 8" id="KW-0479">Metal-binding</keyword>
<dbReference type="Gene3D" id="1.10.300.10">
    <property type="entry name" value="Adenylosuccinate Synthetase, subunit A, domain 2"/>
    <property type="match status" value="1"/>
</dbReference>
<dbReference type="GO" id="GO:0046040">
    <property type="term" value="P:IMP metabolic process"/>
    <property type="evidence" value="ECO:0007669"/>
    <property type="project" value="TreeGrafter"/>
</dbReference>
<dbReference type="GO" id="GO:0000287">
    <property type="term" value="F:magnesium ion binding"/>
    <property type="evidence" value="ECO:0007669"/>
    <property type="project" value="UniProtKB-UniRule"/>
</dbReference>
<evidence type="ECO:0000256" key="2">
    <source>
        <dbReference type="ARBA" id="ARBA00022598"/>
    </source>
</evidence>
<evidence type="ECO:0000256" key="9">
    <source>
        <dbReference type="RuleBase" id="RU000520"/>
    </source>
</evidence>
<organism evidence="10 11">
    <name type="scientific">Candidatus Amunia macphersoniae</name>
    <dbReference type="NCBI Taxonomy" id="3127014"/>
    <lineage>
        <taxon>Bacteria</taxon>
        <taxon>Bacillati</taxon>
        <taxon>Candidatus Dormiibacterota</taxon>
        <taxon>Candidatus Dormibacteria</taxon>
        <taxon>Candidatus Aeolococcales</taxon>
        <taxon>Candidatus Aeolococcaceae</taxon>
        <taxon>Candidatus Amunia</taxon>
    </lineage>
</organism>
<dbReference type="InterPro" id="IPR001114">
    <property type="entry name" value="Adenylosuccinate_synthetase"/>
</dbReference>
<comment type="caution">
    <text evidence="10">The sequence shown here is derived from an EMBL/GenBank/DDBJ whole genome shotgun (WGS) entry which is preliminary data.</text>
</comment>
<feature type="binding site" evidence="8">
    <location>
        <begin position="12"/>
        <end position="18"/>
    </location>
    <ligand>
        <name>GTP</name>
        <dbReference type="ChEBI" id="CHEBI:37565"/>
    </ligand>
</feature>
<feature type="binding site" description="in other chain" evidence="8">
    <location>
        <position position="302"/>
    </location>
    <ligand>
        <name>IMP</name>
        <dbReference type="ChEBI" id="CHEBI:58053"/>
        <note>ligand shared between dimeric partners</note>
    </ligand>
</feature>
<evidence type="ECO:0000256" key="7">
    <source>
        <dbReference type="ARBA" id="ARBA00023134"/>
    </source>
</evidence>
<comment type="subcellular location">
    <subcellularLocation>
        <location evidence="8">Cytoplasm</location>
    </subcellularLocation>
</comment>
<feature type="binding site" evidence="8">
    <location>
        <begin position="330"/>
        <end position="332"/>
    </location>
    <ligand>
        <name>GTP</name>
        <dbReference type="ChEBI" id="CHEBI:37565"/>
    </ligand>
</feature>
<evidence type="ECO:0000256" key="6">
    <source>
        <dbReference type="ARBA" id="ARBA00022842"/>
    </source>
</evidence>
<feature type="binding site" description="in other chain" evidence="8">
    <location>
        <begin position="38"/>
        <end position="41"/>
    </location>
    <ligand>
        <name>IMP</name>
        <dbReference type="ChEBI" id="CHEBI:58053"/>
        <note>ligand shared between dimeric partners</note>
    </ligand>
</feature>
<feature type="binding site" description="in other chain" evidence="8">
    <location>
        <position position="238"/>
    </location>
    <ligand>
        <name>IMP</name>
        <dbReference type="ChEBI" id="CHEBI:58053"/>
        <note>ligand shared between dimeric partners</note>
    </ligand>
</feature>
<dbReference type="PANTHER" id="PTHR11846:SF0">
    <property type="entry name" value="ADENYLOSUCCINATE SYNTHETASE"/>
    <property type="match status" value="1"/>
</dbReference>
<dbReference type="HAMAP" id="MF_00011">
    <property type="entry name" value="Adenylosucc_synth"/>
    <property type="match status" value="1"/>
</dbReference>
<evidence type="ECO:0000256" key="3">
    <source>
        <dbReference type="ARBA" id="ARBA00022723"/>
    </source>
</evidence>
<dbReference type="InterPro" id="IPR027417">
    <property type="entry name" value="P-loop_NTPase"/>
</dbReference>
<evidence type="ECO:0000313" key="11">
    <source>
        <dbReference type="Proteomes" id="UP000614410"/>
    </source>
</evidence>
<keyword evidence="6 8" id="KW-0460">Magnesium</keyword>
<evidence type="ECO:0000256" key="5">
    <source>
        <dbReference type="ARBA" id="ARBA00022755"/>
    </source>
</evidence>
<dbReference type="FunFam" id="1.10.300.10:FF:000001">
    <property type="entry name" value="Adenylosuccinate synthetase"/>
    <property type="match status" value="1"/>
</dbReference>
<dbReference type="InterPro" id="IPR018220">
    <property type="entry name" value="Adenylosuccin_syn_GTP-bd"/>
</dbReference>
<dbReference type="PANTHER" id="PTHR11846">
    <property type="entry name" value="ADENYLOSUCCINATE SYNTHETASE"/>
    <property type="match status" value="1"/>
</dbReference>
<dbReference type="GO" id="GO:0004019">
    <property type="term" value="F:adenylosuccinate synthase activity"/>
    <property type="evidence" value="ECO:0007669"/>
    <property type="project" value="UniProtKB-UniRule"/>
</dbReference>
<dbReference type="AlphaFoldDB" id="A0A934NF30"/>
<dbReference type="NCBIfam" id="NF002223">
    <property type="entry name" value="PRK01117.1"/>
    <property type="match status" value="1"/>
</dbReference>
<keyword evidence="5 8" id="KW-0658">Purine biosynthesis</keyword>
<dbReference type="InterPro" id="IPR042109">
    <property type="entry name" value="Adenylosuccinate_synth_dom1"/>
</dbReference>
<dbReference type="EC" id="6.3.4.4" evidence="8 9"/>
<dbReference type="SUPFAM" id="SSF52540">
    <property type="entry name" value="P-loop containing nucleoside triphosphate hydrolases"/>
    <property type="match status" value="1"/>
</dbReference>
<dbReference type="SMART" id="SM00788">
    <property type="entry name" value="Adenylsucc_synt"/>
    <property type="match status" value="1"/>
</dbReference>
<evidence type="ECO:0000256" key="1">
    <source>
        <dbReference type="ARBA" id="ARBA00011738"/>
    </source>
</evidence>
<dbReference type="Gene3D" id="3.40.440.10">
    <property type="entry name" value="Adenylosuccinate Synthetase, subunit A, domain 1"/>
    <property type="match status" value="1"/>
</dbReference>
<keyword evidence="7 8" id="KW-0342">GTP-binding</keyword>
<comment type="pathway">
    <text evidence="8 9">Purine metabolism; AMP biosynthesis via de novo pathway; AMP from IMP: step 1/2.</text>
</comment>
<feature type="active site" description="Proton donor" evidence="8">
    <location>
        <position position="41"/>
    </location>
</feature>
<feature type="binding site" evidence="8">
    <location>
        <position position="40"/>
    </location>
    <ligand>
        <name>Mg(2+)</name>
        <dbReference type="ChEBI" id="CHEBI:18420"/>
    </ligand>
</feature>
<feature type="binding site" description="in other chain" evidence="8">
    <location>
        <begin position="13"/>
        <end position="16"/>
    </location>
    <ligand>
        <name>IMP</name>
        <dbReference type="ChEBI" id="CHEBI:58053"/>
        <note>ligand shared between dimeric partners</note>
    </ligand>
</feature>
<dbReference type="Gene3D" id="3.90.170.10">
    <property type="entry name" value="Adenylosuccinate Synthetase, subunit A, domain 3"/>
    <property type="match status" value="1"/>
</dbReference>
<dbReference type="InterPro" id="IPR042111">
    <property type="entry name" value="Adenylosuccinate_synth_dom3"/>
</dbReference>
<feature type="binding site" description="in other chain" evidence="8">
    <location>
        <position position="128"/>
    </location>
    <ligand>
        <name>IMP</name>
        <dbReference type="ChEBI" id="CHEBI:58053"/>
        <note>ligand shared between dimeric partners</note>
    </ligand>
</feature>
<proteinExistence type="inferred from homology"/>
<comment type="subunit">
    <text evidence="1 8">Homodimer.</text>
</comment>
<dbReference type="PROSITE" id="PS01266">
    <property type="entry name" value="ADENYLOSUCCIN_SYN_1"/>
    <property type="match status" value="1"/>
</dbReference>
<evidence type="ECO:0000256" key="8">
    <source>
        <dbReference type="HAMAP-Rule" id="MF_00011"/>
    </source>
</evidence>
<keyword evidence="4 8" id="KW-0547">Nucleotide-binding</keyword>
<reference evidence="10 11" key="1">
    <citation type="submission" date="2020-10" db="EMBL/GenBank/DDBJ databases">
        <title>Ca. Dormibacterota MAGs.</title>
        <authorList>
            <person name="Montgomery K."/>
        </authorList>
    </citation>
    <scope>NUCLEOTIDE SEQUENCE [LARGE SCALE GENOMIC DNA]</scope>
    <source>
        <strain evidence="10">Mitchell_Peninsula_5</strain>
    </source>
</reference>
<dbReference type="NCBIfam" id="TIGR00184">
    <property type="entry name" value="purA"/>
    <property type="match status" value="1"/>
</dbReference>
<feature type="binding site" evidence="8">
    <location>
        <begin position="412"/>
        <end position="414"/>
    </location>
    <ligand>
        <name>GTP</name>
        <dbReference type="ChEBI" id="CHEBI:37565"/>
    </ligand>
</feature>
<comment type="catalytic activity">
    <reaction evidence="8 9">
        <text>IMP + L-aspartate + GTP = N(6)-(1,2-dicarboxyethyl)-AMP + GDP + phosphate + 2 H(+)</text>
        <dbReference type="Rhea" id="RHEA:15753"/>
        <dbReference type="ChEBI" id="CHEBI:15378"/>
        <dbReference type="ChEBI" id="CHEBI:29991"/>
        <dbReference type="ChEBI" id="CHEBI:37565"/>
        <dbReference type="ChEBI" id="CHEBI:43474"/>
        <dbReference type="ChEBI" id="CHEBI:57567"/>
        <dbReference type="ChEBI" id="CHEBI:58053"/>
        <dbReference type="ChEBI" id="CHEBI:58189"/>
        <dbReference type="EC" id="6.3.4.4"/>
    </reaction>
</comment>
<dbReference type="FunFam" id="3.90.170.10:FF:000001">
    <property type="entry name" value="Adenylosuccinate synthetase"/>
    <property type="match status" value="1"/>
</dbReference>
<comment type="function">
    <text evidence="8">Plays an important role in the de novo pathway of purine nucleotide biosynthesis. Catalyzes the first committed step in the biosynthesis of AMP from IMP.</text>
</comment>
<feature type="active site" description="Proton acceptor" evidence="8">
    <location>
        <position position="13"/>
    </location>
</feature>
<dbReference type="InterPro" id="IPR042110">
    <property type="entry name" value="Adenylosuccinate_synth_dom2"/>
</dbReference>
<feature type="binding site" description="in other chain" evidence="8">
    <location>
        <position position="223"/>
    </location>
    <ligand>
        <name>IMP</name>
        <dbReference type="ChEBI" id="CHEBI:58053"/>
        <note>ligand shared between dimeric partners</note>
    </ligand>
</feature>
<keyword evidence="2 8" id="KW-0436">Ligase</keyword>
<gene>
    <name evidence="8" type="primary">purA</name>
    <name evidence="10" type="ORF">JF887_01330</name>
</gene>
<dbReference type="CDD" id="cd03108">
    <property type="entry name" value="AdSS"/>
    <property type="match status" value="1"/>
</dbReference>
<keyword evidence="8" id="KW-0963">Cytoplasm</keyword>
<feature type="binding site" evidence="8">
    <location>
        <begin position="40"/>
        <end position="42"/>
    </location>
    <ligand>
        <name>GTP</name>
        <dbReference type="ChEBI" id="CHEBI:37565"/>
    </ligand>
</feature>
<accession>A0A934NF30</accession>
<evidence type="ECO:0000256" key="4">
    <source>
        <dbReference type="ARBA" id="ARBA00022741"/>
    </source>
</evidence>
<sequence length="427" mass="47046">MSVTILVGGQWGDEGKGKVIDLLADRVDMVVRSQGGNNAGHTVVAQGKEYKFHLIPSGILNPSTVCVIGHGVVVDPKVFLAEVDNLHAQGISTANLLISERAHMVMPYHPELDRLGEVQRGDDRLGTTARGVGPAYEDKVRRIGFRIGDLQKPVFMEKKLRFVLRLKNEALTKLYDAPPFDEKAILDEYLGYAERLHGMIRDIHPLIRDAVASGDRILLEGAQGVMLDIDLGTYPYVTSSAPTAGGACTGSGIPPSRIDKTVGVFKAYTTRVGYGPFPSELTDSLGEWIREVGAEFGTTTGRARRVGWFDAAVARYAVDTNGIDSMVLTKVDVLDEVPTLRICTGYEWRGEYWDHPMANISHLKHCEPVYEEMPGWMAPTRDCREYDQLPAACRGYIERVAELSGAEVDVVSVGPDREHTLVRRQLL</sequence>
<comment type="similarity">
    <text evidence="8 9">Belongs to the adenylosuccinate synthetase family.</text>
</comment>